<protein>
    <recommendedName>
        <fullName evidence="3">LamG-like jellyroll fold domain-containing protein</fullName>
    </recommendedName>
</protein>
<dbReference type="EMBL" id="CAJNOE010000316">
    <property type="protein sequence ID" value="CAF1143397.1"/>
    <property type="molecule type" value="Genomic_DNA"/>
</dbReference>
<proteinExistence type="predicted"/>
<evidence type="ECO:0008006" key="3">
    <source>
        <dbReference type="Google" id="ProtNLM"/>
    </source>
</evidence>
<evidence type="ECO:0000313" key="1">
    <source>
        <dbReference type="EMBL" id="CAF1143397.1"/>
    </source>
</evidence>
<accession>A0A814S6S7</accession>
<comment type="caution">
    <text evidence="1">The sequence shown here is derived from an EMBL/GenBank/DDBJ whole genome shotgun (WGS) entry which is preliminary data.</text>
</comment>
<dbReference type="AlphaFoldDB" id="A0A814S6S7"/>
<organism evidence="1 2">
    <name type="scientific">Adineta steineri</name>
    <dbReference type="NCBI Taxonomy" id="433720"/>
    <lineage>
        <taxon>Eukaryota</taxon>
        <taxon>Metazoa</taxon>
        <taxon>Spiralia</taxon>
        <taxon>Gnathifera</taxon>
        <taxon>Rotifera</taxon>
        <taxon>Eurotatoria</taxon>
        <taxon>Bdelloidea</taxon>
        <taxon>Adinetida</taxon>
        <taxon>Adinetidae</taxon>
        <taxon>Adineta</taxon>
    </lineage>
</organism>
<gene>
    <name evidence="1" type="ORF">IZO911_LOCUS25357</name>
</gene>
<name>A0A814S6S7_9BILA</name>
<dbReference type="Pfam" id="PF13385">
    <property type="entry name" value="Laminin_G_3"/>
    <property type="match status" value="1"/>
</dbReference>
<sequence>MSLWIQRTKPGGGTLVECLDQTGQEGWCTVPLGFSSGGNIVANIYMPDTQVTGPVLSVNTWTHIATTYSQTHGLTLYVDGASVGNTGAQPNNAPGVAVTLTLGSSLFSGHCNSQSTAQGTFYGYLDEFRVYSRELSATEVSVLAKDKTCTDGLMNGDETDIDCGGSCSKCAVGQNCTLTKDLPTCTDGIKNQDEADVDCGGSTCAKRCSLEQGCLSNTDCTTDNCDTTAKKCSGAWVKIASDSAMVAYCTGLGSELSATLSACESYCLSMSGCNAVDWHAGGSSGCTIRQCSYYPPKYASHSGWEVWAITTGTSITTDCK</sequence>
<dbReference type="Proteomes" id="UP000663860">
    <property type="component" value="Unassembled WGS sequence"/>
</dbReference>
<dbReference type="SUPFAM" id="SSF49899">
    <property type="entry name" value="Concanavalin A-like lectins/glucanases"/>
    <property type="match status" value="1"/>
</dbReference>
<dbReference type="Gene3D" id="2.60.120.200">
    <property type="match status" value="1"/>
</dbReference>
<reference evidence="1" key="1">
    <citation type="submission" date="2021-02" db="EMBL/GenBank/DDBJ databases">
        <authorList>
            <person name="Nowell W R."/>
        </authorList>
    </citation>
    <scope>NUCLEOTIDE SEQUENCE</scope>
</reference>
<dbReference type="InterPro" id="IPR013320">
    <property type="entry name" value="ConA-like_dom_sf"/>
</dbReference>
<evidence type="ECO:0000313" key="2">
    <source>
        <dbReference type="Proteomes" id="UP000663860"/>
    </source>
</evidence>